<evidence type="ECO:0000313" key="1">
    <source>
        <dbReference type="EMBL" id="MEI9402602.1"/>
    </source>
</evidence>
<name>A0ABU8KAJ3_9HYPH</name>
<dbReference type="Proteomes" id="UP001366503">
    <property type="component" value="Unassembled WGS sequence"/>
</dbReference>
<protein>
    <submittedName>
        <fullName evidence="1">Uncharacterized protein</fullName>
    </submittedName>
</protein>
<evidence type="ECO:0000313" key="2">
    <source>
        <dbReference type="Proteomes" id="UP001366503"/>
    </source>
</evidence>
<keyword evidence="2" id="KW-1185">Reference proteome</keyword>
<accession>A0ABU8KAJ3</accession>
<comment type="caution">
    <text evidence="1">The sequence shown here is derived from an EMBL/GenBank/DDBJ whole genome shotgun (WGS) entry which is preliminary data.</text>
</comment>
<sequence>MRYFGEFNRVVRDNIRIAARRLRRHGVNARVLPHKTSLVIERPRGMSWSDFTNAVGAVLQPKRGSVMLSSETTGSTFICNNRGNRPGRFIRQ</sequence>
<proteinExistence type="predicted"/>
<organism evidence="1 2">
    <name type="scientific">Mesorhizobium argentiipisi</name>
    <dbReference type="NCBI Taxonomy" id="3015175"/>
    <lineage>
        <taxon>Bacteria</taxon>
        <taxon>Pseudomonadati</taxon>
        <taxon>Pseudomonadota</taxon>
        <taxon>Alphaproteobacteria</taxon>
        <taxon>Hyphomicrobiales</taxon>
        <taxon>Phyllobacteriaceae</taxon>
        <taxon>Mesorhizobium</taxon>
    </lineage>
</organism>
<reference evidence="1 2" key="1">
    <citation type="submission" date="2022-12" db="EMBL/GenBank/DDBJ databases">
        <authorList>
            <person name="Muema E."/>
        </authorList>
    </citation>
    <scope>NUCLEOTIDE SEQUENCE [LARGE SCALE GENOMIC DNA]</scope>
    <source>
        <strain evidence="2">1330</strain>
    </source>
</reference>
<dbReference type="EMBL" id="JAPYKO010000005">
    <property type="protein sequence ID" value="MEI9402602.1"/>
    <property type="molecule type" value="Genomic_DNA"/>
</dbReference>
<dbReference type="RefSeq" id="WP_337092982.1">
    <property type="nucleotide sequence ID" value="NZ_JAPYKO010000005.1"/>
</dbReference>
<gene>
    <name evidence="1" type="ORF">O7A05_10600</name>
</gene>